<dbReference type="PANTHER" id="PTHR43327:SF10">
    <property type="entry name" value="STOMATIN-LIKE PROTEIN 2, MITOCHONDRIAL"/>
    <property type="match status" value="1"/>
</dbReference>
<dbReference type="GO" id="GO:0005886">
    <property type="term" value="C:plasma membrane"/>
    <property type="evidence" value="ECO:0007669"/>
    <property type="project" value="UniProtKB-ARBA"/>
</dbReference>
<keyword evidence="4 6" id="KW-1133">Transmembrane helix</keyword>
<dbReference type="FunFam" id="3.30.479.30:FF:000004">
    <property type="entry name" value="Putative membrane protease family, stomatin"/>
    <property type="match status" value="1"/>
</dbReference>
<dbReference type="EMBL" id="DQVW01000058">
    <property type="protein sequence ID" value="HIQ32497.1"/>
    <property type="molecule type" value="Genomic_DNA"/>
</dbReference>
<dbReference type="SMART" id="SM00244">
    <property type="entry name" value="PHB"/>
    <property type="match status" value="1"/>
</dbReference>
<evidence type="ECO:0000256" key="3">
    <source>
        <dbReference type="ARBA" id="ARBA00022692"/>
    </source>
</evidence>
<dbReference type="InterPro" id="IPR018080">
    <property type="entry name" value="Band_7/stomatin-like_CS"/>
</dbReference>
<reference evidence="8" key="1">
    <citation type="journal article" date="2020" name="ISME J.">
        <title>Gammaproteobacteria mediating utilization of methyl-, sulfur- and petroleum organic compounds in deep ocean hydrothermal plumes.</title>
        <authorList>
            <person name="Zhou Z."/>
            <person name="Liu Y."/>
            <person name="Pan J."/>
            <person name="Cron B.R."/>
            <person name="Toner B.M."/>
            <person name="Anantharaman K."/>
            <person name="Breier J.A."/>
            <person name="Dick G.J."/>
            <person name="Li M."/>
        </authorList>
    </citation>
    <scope>NUCLEOTIDE SEQUENCE</scope>
    <source>
        <strain evidence="8">SZUA-1534</strain>
    </source>
</reference>
<evidence type="ECO:0000313" key="8">
    <source>
        <dbReference type="EMBL" id="HIQ32497.1"/>
    </source>
</evidence>
<dbReference type="InterPro" id="IPR001107">
    <property type="entry name" value="Band_7"/>
</dbReference>
<feature type="transmembrane region" description="Helical" evidence="6">
    <location>
        <begin position="6"/>
        <end position="23"/>
    </location>
</feature>
<dbReference type="AlphaFoldDB" id="A0A833EDB5"/>
<dbReference type="PROSITE" id="PS01270">
    <property type="entry name" value="BAND_7"/>
    <property type="match status" value="1"/>
</dbReference>
<evidence type="ECO:0000256" key="5">
    <source>
        <dbReference type="ARBA" id="ARBA00023136"/>
    </source>
</evidence>
<evidence type="ECO:0000256" key="2">
    <source>
        <dbReference type="ARBA" id="ARBA00008164"/>
    </source>
</evidence>
<sequence>MNWFWIIVGLIVLYIVIKSIVIIKQYESGLVFRLGKVSRLLRPGVNLIIPFIEYPVKVDMRTKVIDIPPQEMITKDNATVSIDAVVYYRVVDVKRALLEVQDYEYAIINLAQTTLRAIIGSMELDEVLNKREYINSKLLETLDRDTDAWGVRVEKVELREIEPPEDIKEAMTQQMKAERLKRAAILEAEGEKQSKILKAEGVAESLRIEAEGQAKAIKIVAEAAQKYFKEEAQLYKALEVANTVLKNNSKFVISENILDVARNLLGSKGKNDKDSVYHGKGKETG</sequence>
<keyword evidence="5 6" id="KW-0472">Membrane</keyword>
<accession>A0A833EDB5</accession>
<evidence type="ECO:0000313" key="9">
    <source>
        <dbReference type="Proteomes" id="UP000623215"/>
    </source>
</evidence>
<evidence type="ECO:0000256" key="6">
    <source>
        <dbReference type="SAM" id="Phobius"/>
    </source>
</evidence>
<dbReference type="InterPro" id="IPR036013">
    <property type="entry name" value="Band_7/SPFH_dom_sf"/>
</dbReference>
<feature type="domain" description="Band 7" evidence="7">
    <location>
        <begin position="18"/>
        <end position="175"/>
    </location>
</feature>
<comment type="subcellular location">
    <subcellularLocation>
        <location evidence="1">Membrane</location>
        <topology evidence="1">Single-pass membrane protein</topology>
    </subcellularLocation>
</comment>
<dbReference type="InterPro" id="IPR050710">
    <property type="entry name" value="Band7/mec-2_domain"/>
</dbReference>
<dbReference type="InterPro" id="IPR001972">
    <property type="entry name" value="Stomatin_HflK_fam"/>
</dbReference>
<organism evidence="8 9">
    <name type="scientific">Methanothermococcus okinawensis</name>
    <dbReference type="NCBI Taxonomy" id="155863"/>
    <lineage>
        <taxon>Archaea</taxon>
        <taxon>Methanobacteriati</taxon>
        <taxon>Methanobacteriota</taxon>
        <taxon>Methanomada group</taxon>
        <taxon>Methanococci</taxon>
        <taxon>Methanococcales</taxon>
        <taxon>Methanococcaceae</taxon>
        <taxon>Methanothermococcus</taxon>
    </lineage>
</organism>
<dbReference type="SUPFAM" id="SSF117892">
    <property type="entry name" value="Band 7/SPFH domain"/>
    <property type="match status" value="1"/>
</dbReference>
<dbReference type="PRINTS" id="PR00721">
    <property type="entry name" value="STOMATIN"/>
</dbReference>
<dbReference type="Pfam" id="PF01145">
    <property type="entry name" value="Band_7"/>
    <property type="match status" value="1"/>
</dbReference>
<name>A0A833EDB5_9EURY</name>
<dbReference type="PANTHER" id="PTHR43327">
    <property type="entry name" value="STOMATIN-LIKE PROTEIN 2, MITOCHONDRIAL"/>
    <property type="match status" value="1"/>
</dbReference>
<evidence type="ECO:0000256" key="1">
    <source>
        <dbReference type="ARBA" id="ARBA00004167"/>
    </source>
</evidence>
<comment type="similarity">
    <text evidence="2">Belongs to the band 7/mec-2 family.</text>
</comment>
<dbReference type="Gene3D" id="3.30.479.30">
    <property type="entry name" value="Band 7 domain"/>
    <property type="match status" value="1"/>
</dbReference>
<protein>
    <recommendedName>
        <fullName evidence="7">Band 7 domain-containing protein</fullName>
    </recommendedName>
</protein>
<proteinExistence type="inferred from homology"/>
<comment type="caution">
    <text evidence="8">The sequence shown here is derived from an EMBL/GenBank/DDBJ whole genome shotgun (WGS) entry which is preliminary data.</text>
</comment>
<dbReference type="GO" id="GO:0098552">
    <property type="term" value="C:side of membrane"/>
    <property type="evidence" value="ECO:0007669"/>
    <property type="project" value="UniProtKB-ARBA"/>
</dbReference>
<evidence type="ECO:0000256" key="4">
    <source>
        <dbReference type="ARBA" id="ARBA00022989"/>
    </source>
</evidence>
<gene>
    <name evidence="8" type="ORF">EYH55_03330</name>
</gene>
<evidence type="ECO:0000259" key="7">
    <source>
        <dbReference type="SMART" id="SM00244"/>
    </source>
</evidence>
<dbReference type="Proteomes" id="UP000623215">
    <property type="component" value="Unassembled WGS sequence"/>
</dbReference>
<keyword evidence="3 6" id="KW-0812">Transmembrane</keyword>